<keyword evidence="9" id="KW-0732">Signal</keyword>
<evidence type="ECO:0000256" key="5">
    <source>
        <dbReference type="ARBA" id="ARBA00022737"/>
    </source>
</evidence>
<evidence type="ECO:0000256" key="2">
    <source>
        <dbReference type="ARBA" id="ARBA00004613"/>
    </source>
</evidence>
<proteinExistence type="predicted"/>
<dbReference type="GO" id="GO:0090729">
    <property type="term" value="F:toxin activity"/>
    <property type="evidence" value="ECO:0007669"/>
    <property type="project" value="UniProtKB-KW"/>
</dbReference>
<dbReference type="PROSITE" id="PS00330">
    <property type="entry name" value="HEMOLYSIN_CALCIUM"/>
    <property type="match status" value="1"/>
</dbReference>
<dbReference type="SUPFAM" id="SSF51120">
    <property type="entry name" value="beta-Roll"/>
    <property type="match status" value="5"/>
</dbReference>
<evidence type="ECO:0000256" key="8">
    <source>
        <dbReference type="SAM" id="MobiDB-lite"/>
    </source>
</evidence>
<keyword evidence="3" id="KW-0964">Secreted</keyword>
<keyword evidence="4" id="KW-0800">Toxin</keyword>
<dbReference type="Proteomes" id="UP000186098">
    <property type="component" value="Unassembled WGS sequence"/>
</dbReference>
<dbReference type="GO" id="GO:0005509">
    <property type="term" value="F:calcium ion binding"/>
    <property type="evidence" value="ECO:0007669"/>
    <property type="project" value="InterPro"/>
</dbReference>
<feature type="compositionally biased region" description="Polar residues" evidence="8">
    <location>
        <begin position="320"/>
        <end position="331"/>
    </location>
</feature>
<feature type="region of interest" description="Disordered" evidence="8">
    <location>
        <begin position="24"/>
        <end position="70"/>
    </location>
</feature>
<dbReference type="GO" id="GO:0016020">
    <property type="term" value="C:membrane"/>
    <property type="evidence" value="ECO:0007669"/>
    <property type="project" value="UniProtKB-SubCell"/>
</dbReference>
<evidence type="ECO:0000256" key="1">
    <source>
        <dbReference type="ARBA" id="ARBA00004370"/>
    </source>
</evidence>
<dbReference type="InterPro" id="IPR050557">
    <property type="entry name" value="RTX_toxin/Mannuronan_C5-epim"/>
</dbReference>
<feature type="compositionally biased region" description="Acidic residues" evidence="8">
    <location>
        <begin position="351"/>
        <end position="361"/>
    </location>
</feature>
<dbReference type="GO" id="GO:0005576">
    <property type="term" value="C:extracellular region"/>
    <property type="evidence" value="ECO:0007669"/>
    <property type="project" value="UniProtKB-SubCell"/>
</dbReference>
<keyword evidence="11" id="KW-1185">Reference proteome</keyword>
<keyword evidence="5" id="KW-0677">Repeat</keyword>
<evidence type="ECO:0000256" key="7">
    <source>
        <dbReference type="ARBA" id="ARBA00023136"/>
    </source>
</evidence>
<protein>
    <submittedName>
        <fullName evidence="10">Hemolysin-type calcium-binding repeat-containing protein</fullName>
    </submittedName>
</protein>
<dbReference type="InterPro" id="IPR001343">
    <property type="entry name" value="Hemolysn_Ca-bd"/>
</dbReference>
<evidence type="ECO:0000256" key="4">
    <source>
        <dbReference type="ARBA" id="ARBA00022656"/>
    </source>
</evidence>
<dbReference type="STRING" id="407234.SAMN05421795_10836"/>
<feature type="signal peptide" evidence="9">
    <location>
        <begin position="1"/>
        <end position="19"/>
    </location>
</feature>
<gene>
    <name evidence="10" type="ORF">SAMN05421795_10836</name>
</gene>
<feature type="chain" id="PRO_5013134292" evidence="9">
    <location>
        <begin position="20"/>
        <end position="761"/>
    </location>
</feature>
<evidence type="ECO:0000256" key="3">
    <source>
        <dbReference type="ARBA" id="ARBA00022525"/>
    </source>
</evidence>
<dbReference type="EMBL" id="FTOM01000008">
    <property type="protein sequence ID" value="SIS86773.1"/>
    <property type="molecule type" value="Genomic_DNA"/>
</dbReference>
<dbReference type="Gene3D" id="2.150.10.10">
    <property type="entry name" value="Serralysin-like metalloprotease, C-terminal"/>
    <property type="match status" value="7"/>
</dbReference>
<sequence>MIGLMTLFSLAMLGGLATLFDTSDDDGGSSHTSDGEEMNGTAGNDTLEGSKGDDTIAGGDGDDMVEAGDGNDIIYDSAGADLLEGGAGNDVIVDDGGASTIHGGDGNDTIFASDDPDDGDGADRIGGENGDDVIYGDDGDTLWGGAGNDIFGVDMDDYNNPDARSVVVADYVKGEDQLFIDYDPAMHSGAVTLELAANGKDTLVKMDDQVAFILQSRQLEEVSIDDISAMPYMPDDINEITGTAGNDTLTGGAGADAIVALGGNDSIVDTQGDNIIDAGDGADTITTGTGDDVVAAGAGDDVVQDGDGDDVTRLGGGNDIYSTLPTDTGNDVVQGGTGNDTLTSGAGDDTLTGDDGNDTLADDAGQNWLDGGPGNDTLSASDDPTAAAAPDVLLGGAGDDVIAGDYGDQMTGGEGADTFALSVTAASASGTWSHITDYTAGTDTIEISYDATSYQPDVTVEWTPSGGGTLVRLDGAPAVVLTGVAPDEVNLSDITLVPVGVAPNPVGQTLTGTAGDDALTGGAGNDTITGGAGNDTLDGYWGDDLITDDAGNDLVYLGEGNDTYDGTTGSGSDTIFGGDGNDTITDVNTGAPTAESIALNGDDGADVLIQQDGNATLMGGSGDDTLAGDDSLDGAPDVLSGGPGADVIYGDHGDYIWGGLDADAYVVSYTANSGSDAWVHVQDYDATEDGVIVVYDETAYPTTPVLSFAASADGLSTLVQANGATVAILTGVQPDAVATNRVFAMSETALASATPALANLV</sequence>
<feature type="compositionally biased region" description="Low complexity" evidence="8">
    <location>
        <begin position="340"/>
        <end position="350"/>
    </location>
</feature>
<dbReference type="AlphaFoldDB" id="A0A1N7MKZ8"/>
<dbReference type="InterPro" id="IPR011049">
    <property type="entry name" value="Serralysin-like_metalloprot_C"/>
</dbReference>
<keyword evidence="7" id="KW-0472">Membrane</keyword>
<reference evidence="11" key="1">
    <citation type="submission" date="2017-01" db="EMBL/GenBank/DDBJ databases">
        <authorList>
            <person name="Varghese N."/>
            <person name="Submissions S."/>
        </authorList>
    </citation>
    <scope>NUCLEOTIDE SEQUENCE [LARGE SCALE GENOMIC DNA]</scope>
    <source>
        <strain evidence="11">DSM 18714</strain>
    </source>
</reference>
<dbReference type="InterPro" id="IPR018511">
    <property type="entry name" value="Hemolysin-typ_Ca-bd_CS"/>
</dbReference>
<feature type="compositionally biased region" description="Low complexity" evidence="8">
    <location>
        <begin position="376"/>
        <end position="387"/>
    </location>
</feature>
<dbReference type="OrthoDB" id="7877430at2"/>
<dbReference type="PRINTS" id="PR01488">
    <property type="entry name" value="RTXTOXINA"/>
</dbReference>
<accession>A0A1N7MKZ8</accession>
<evidence type="ECO:0000256" key="6">
    <source>
        <dbReference type="ARBA" id="ARBA00023026"/>
    </source>
</evidence>
<dbReference type="Pfam" id="PF00353">
    <property type="entry name" value="HemolysinCabind"/>
    <property type="match status" value="11"/>
</dbReference>
<feature type="region of interest" description="Disordered" evidence="8">
    <location>
        <begin position="315"/>
        <end position="387"/>
    </location>
</feature>
<dbReference type="RefSeq" id="WP_076367048.1">
    <property type="nucleotide sequence ID" value="NZ_FTOM01000008.1"/>
</dbReference>
<dbReference type="InterPro" id="IPR003995">
    <property type="entry name" value="RTX_toxin_determinant-A"/>
</dbReference>
<organism evidence="10 11">
    <name type="scientific">Phaeovulum vinaykumarii</name>
    <dbReference type="NCBI Taxonomy" id="407234"/>
    <lineage>
        <taxon>Bacteria</taxon>
        <taxon>Pseudomonadati</taxon>
        <taxon>Pseudomonadota</taxon>
        <taxon>Alphaproteobacteria</taxon>
        <taxon>Rhodobacterales</taxon>
        <taxon>Paracoccaceae</taxon>
        <taxon>Phaeovulum</taxon>
    </lineage>
</organism>
<evidence type="ECO:0000313" key="10">
    <source>
        <dbReference type="EMBL" id="SIS86773.1"/>
    </source>
</evidence>
<dbReference type="PANTHER" id="PTHR38340:SF1">
    <property type="entry name" value="S-LAYER PROTEIN"/>
    <property type="match status" value="1"/>
</dbReference>
<name>A0A1N7MKZ8_9RHOB</name>
<comment type="subcellular location">
    <subcellularLocation>
        <location evidence="1">Membrane</location>
    </subcellularLocation>
    <subcellularLocation>
        <location evidence="2">Secreted</location>
    </subcellularLocation>
</comment>
<keyword evidence="6" id="KW-0843">Virulence</keyword>
<dbReference type="PANTHER" id="PTHR38340">
    <property type="entry name" value="S-LAYER PROTEIN"/>
    <property type="match status" value="1"/>
</dbReference>
<dbReference type="PRINTS" id="PR00313">
    <property type="entry name" value="CABNDNGRPT"/>
</dbReference>
<evidence type="ECO:0000256" key="9">
    <source>
        <dbReference type="SAM" id="SignalP"/>
    </source>
</evidence>
<evidence type="ECO:0000313" key="11">
    <source>
        <dbReference type="Proteomes" id="UP000186098"/>
    </source>
</evidence>